<dbReference type="InterPro" id="IPR047655">
    <property type="entry name" value="Transpos_IS630-like"/>
</dbReference>
<dbReference type="EMBL" id="JAXBLV010000108">
    <property type="protein sequence ID" value="MDY3559298.1"/>
    <property type="molecule type" value="Genomic_DNA"/>
</dbReference>
<dbReference type="InterPro" id="IPR025959">
    <property type="entry name" value="Winged_HTH_dom"/>
</dbReference>
<feature type="domain" description="Winged helix-turn helix" evidence="2">
    <location>
        <begin position="103"/>
        <end position="158"/>
    </location>
</feature>
<organism evidence="3 4">
    <name type="scientific">Gemmata algarum</name>
    <dbReference type="NCBI Taxonomy" id="2975278"/>
    <lineage>
        <taxon>Bacteria</taxon>
        <taxon>Pseudomonadati</taxon>
        <taxon>Planctomycetota</taxon>
        <taxon>Planctomycetia</taxon>
        <taxon>Gemmatales</taxon>
        <taxon>Gemmataceae</taxon>
        <taxon>Gemmata</taxon>
    </lineage>
</organism>
<dbReference type="InterPro" id="IPR036397">
    <property type="entry name" value="RNaseH_sf"/>
</dbReference>
<accession>A0ABU5EWG6</accession>
<name>A0ABU5EWG6_9BACT</name>
<gene>
    <name evidence="3" type="ORF">R5W23_000272</name>
</gene>
<proteinExistence type="predicted"/>
<dbReference type="SUPFAM" id="SSF46689">
    <property type="entry name" value="Homeodomain-like"/>
    <property type="match status" value="1"/>
</dbReference>
<dbReference type="NCBIfam" id="NF033545">
    <property type="entry name" value="transpos_IS630"/>
    <property type="match status" value="1"/>
</dbReference>
<protein>
    <submittedName>
        <fullName evidence="3">IS630 family transposase</fullName>
    </submittedName>
</protein>
<dbReference type="Pfam" id="PF13358">
    <property type="entry name" value="DDE_3"/>
    <property type="match status" value="1"/>
</dbReference>
<dbReference type="Pfam" id="PF13384">
    <property type="entry name" value="HTH_23"/>
    <property type="match status" value="1"/>
</dbReference>
<dbReference type="InterPro" id="IPR038717">
    <property type="entry name" value="Tc1-like_DDE_dom"/>
</dbReference>
<evidence type="ECO:0000259" key="1">
    <source>
        <dbReference type="Pfam" id="PF13358"/>
    </source>
</evidence>
<dbReference type="InterPro" id="IPR009057">
    <property type="entry name" value="Homeodomain-like_sf"/>
</dbReference>
<dbReference type="InterPro" id="IPR001387">
    <property type="entry name" value="Cro/C1-type_HTH"/>
</dbReference>
<comment type="caution">
    <text evidence="3">The sequence shown here is derived from an EMBL/GenBank/DDBJ whole genome shotgun (WGS) entry which is preliminary data.</text>
</comment>
<dbReference type="Gene3D" id="3.30.420.10">
    <property type="entry name" value="Ribonuclease H-like superfamily/Ribonuclease H"/>
    <property type="match status" value="1"/>
</dbReference>
<dbReference type="Pfam" id="PF13592">
    <property type="entry name" value="HTH_33"/>
    <property type="match status" value="1"/>
</dbReference>
<feature type="domain" description="Tc1-like transposase DDE" evidence="1">
    <location>
        <begin position="174"/>
        <end position="277"/>
    </location>
</feature>
<dbReference type="RefSeq" id="WP_320686089.1">
    <property type="nucleotide sequence ID" value="NZ_JAXBLV010000108.1"/>
</dbReference>
<feature type="non-terminal residue" evidence="3">
    <location>
        <position position="277"/>
    </location>
</feature>
<evidence type="ECO:0000313" key="4">
    <source>
        <dbReference type="Proteomes" id="UP001272242"/>
    </source>
</evidence>
<dbReference type="CDD" id="cd00093">
    <property type="entry name" value="HTH_XRE"/>
    <property type="match status" value="1"/>
</dbReference>
<reference evidence="4" key="1">
    <citation type="journal article" date="2023" name="Mar. Drugs">
        <title>Gemmata algarum, a Novel Planctomycete Isolated from an Algal Mat, Displays Antimicrobial Activity.</title>
        <authorList>
            <person name="Kumar G."/>
            <person name="Kallscheuer N."/>
            <person name="Kashif M."/>
            <person name="Ahamad S."/>
            <person name="Jagadeeshwari U."/>
            <person name="Pannikurungottu S."/>
            <person name="Haufschild T."/>
            <person name="Kabuu M."/>
            <person name="Sasikala C."/>
            <person name="Jogler C."/>
            <person name="Ramana C."/>
        </authorList>
    </citation>
    <scope>NUCLEOTIDE SEQUENCE [LARGE SCALE GENOMIC DNA]</scope>
    <source>
        <strain evidence="4">JC673</strain>
    </source>
</reference>
<dbReference type="Proteomes" id="UP001272242">
    <property type="component" value="Unassembled WGS sequence"/>
</dbReference>
<evidence type="ECO:0000259" key="2">
    <source>
        <dbReference type="Pfam" id="PF13592"/>
    </source>
</evidence>
<evidence type="ECO:0000313" key="3">
    <source>
        <dbReference type="EMBL" id="MDY3559298.1"/>
    </source>
</evidence>
<sequence length="277" mass="30673">MAVTLPDTRQLPDAIIEALRLRALRACERGFTQADVADILGVAPETVCRWWVAYSGGGLEAIPHERTGRPPGAGAALSDEQAARIQQLIDTTSPEESGIASPLWSRRAIGELIRQECGVVLAVRTVGAYLRRWGYTAKKPARHARKQDPEEVRHWLEHTYPALKTRAKRERAEIHWCDETGVVADHCSGYGYAKRGQRATMDVPDPHIGINMVSSITNEGTLRFMTYPGTMTGERFVVFLGRLLRTTTGKVFLVVDRLKAHQSAGVAEWVAAHADRL</sequence>
<keyword evidence="4" id="KW-1185">Reference proteome</keyword>